<dbReference type="SUPFAM" id="SSF55979">
    <property type="entry name" value="DNA clamp"/>
    <property type="match status" value="1"/>
</dbReference>
<name>A0A4V2YUC6_9FLAO</name>
<dbReference type="InterPro" id="IPR046938">
    <property type="entry name" value="DNA_clamp_sf"/>
</dbReference>
<evidence type="ECO:0000259" key="1">
    <source>
        <dbReference type="Pfam" id="PF02767"/>
    </source>
</evidence>
<dbReference type="EMBL" id="SMFM01000002">
    <property type="protein sequence ID" value="TDD77097.1"/>
    <property type="molecule type" value="Genomic_DNA"/>
</dbReference>
<proteinExistence type="predicted"/>
<dbReference type="GO" id="GO:0009360">
    <property type="term" value="C:DNA polymerase III complex"/>
    <property type="evidence" value="ECO:0007669"/>
    <property type="project" value="InterPro"/>
</dbReference>
<dbReference type="Proteomes" id="UP000295278">
    <property type="component" value="Unassembled WGS sequence"/>
</dbReference>
<sequence length="200" mass="22894">MQVKFINSTEVKYTHLKNIASNDDLRPVMCGVYIDFKEKKLVATDAHVLIAYPIEITDNDSELEGVIVPVEYFNRLRYMVALPTKSKMTLDIEYILTDTYAEIHWFGEMIYRCKYIEGKYPQYNNPAIIPNPKDFPEKPAEVGINAHILKKMLLGIPSANPQTLRMETTTANKAILFTTTNLDYDRQIIAIVMPAMLNAI</sequence>
<dbReference type="GO" id="GO:0006260">
    <property type="term" value="P:DNA replication"/>
    <property type="evidence" value="ECO:0007669"/>
    <property type="project" value="InterPro"/>
</dbReference>
<dbReference type="GO" id="GO:0008408">
    <property type="term" value="F:3'-5' exonuclease activity"/>
    <property type="evidence" value="ECO:0007669"/>
    <property type="project" value="InterPro"/>
</dbReference>
<dbReference type="GO" id="GO:0003887">
    <property type="term" value="F:DNA-directed DNA polymerase activity"/>
    <property type="evidence" value="ECO:0007669"/>
    <property type="project" value="InterPro"/>
</dbReference>
<reference evidence="2 3" key="1">
    <citation type="submission" date="2019-03" db="EMBL/GenBank/DDBJ databases">
        <title>Flavobacterium AT-3-2 sp. nov., isolated from arctic soil.</title>
        <authorList>
            <person name="Chaudhary D.K."/>
        </authorList>
    </citation>
    <scope>NUCLEOTIDE SEQUENCE [LARGE SCALE GENOMIC DNA]</scope>
    <source>
        <strain evidence="2 3">AT-3-2</strain>
    </source>
</reference>
<dbReference type="Pfam" id="PF02767">
    <property type="entry name" value="DNA_pol3_beta_2"/>
    <property type="match status" value="1"/>
</dbReference>
<evidence type="ECO:0000313" key="2">
    <source>
        <dbReference type="EMBL" id="TDD77097.1"/>
    </source>
</evidence>
<dbReference type="RefSeq" id="WP_131908893.1">
    <property type="nucleotide sequence ID" value="NZ_SMFM01000002.1"/>
</dbReference>
<organism evidence="2 3">
    <name type="scientific">Flavobacterium caseinilyticum</name>
    <dbReference type="NCBI Taxonomy" id="2541732"/>
    <lineage>
        <taxon>Bacteria</taxon>
        <taxon>Pseudomonadati</taxon>
        <taxon>Bacteroidota</taxon>
        <taxon>Flavobacteriia</taxon>
        <taxon>Flavobacteriales</taxon>
        <taxon>Flavobacteriaceae</taxon>
        <taxon>Flavobacterium</taxon>
    </lineage>
</organism>
<dbReference type="Gene3D" id="3.10.150.10">
    <property type="entry name" value="DNA Polymerase III, subunit A, domain 2"/>
    <property type="match status" value="1"/>
</dbReference>
<dbReference type="InterPro" id="IPR022637">
    <property type="entry name" value="DNA_polIII_beta_cen"/>
</dbReference>
<gene>
    <name evidence="2" type="ORF">E0F89_05730</name>
</gene>
<protein>
    <recommendedName>
        <fullName evidence="1">DNA polymerase III beta sliding clamp central domain-containing protein</fullName>
    </recommendedName>
</protein>
<evidence type="ECO:0000313" key="3">
    <source>
        <dbReference type="Proteomes" id="UP000295278"/>
    </source>
</evidence>
<comment type="caution">
    <text evidence="2">The sequence shown here is derived from an EMBL/GenBank/DDBJ whole genome shotgun (WGS) entry which is preliminary data.</text>
</comment>
<accession>A0A4V2YUC6</accession>
<dbReference type="OrthoDB" id="8421503at2"/>
<feature type="domain" description="DNA polymerase III beta sliding clamp central" evidence="1">
    <location>
        <begin position="20"/>
        <end position="122"/>
    </location>
</feature>
<dbReference type="AlphaFoldDB" id="A0A4V2YUC6"/>
<keyword evidence="3" id="KW-1185">Reference proteome</keyword>